<reference evidence="2" key="1">
    <citation type="submission" date="2022-08" db="EMBL/GenBank/DDBJ databases">
        <authorList>
            <person name="Gutierrez-Valencia J."/>
        </authorList>
    </citation>
    <scope>NUCLEOTIDE SEQUENCE</scope>
</reference>
<feature type="transmembrane region" description="Helical" evidence="1">
    <location>
        <begin position="84"/>
        <end position="102"/>
    </location>
</feature>
<accession>A0AAV0GWM2</accession>
<organism evidence="2 3">
    <name type="scientific">Linum tenue</name>
    <dbReference type="NCBI Taxonomy" id="586396"/>
    <lineage>
        <taxon>Eukaryota</taxon>
        <taxon>Viridiplantae</taxon>
        <taxon>Streptophyta</taxon>
        <taxon>Embryophyta</taxon>
        <taxon>Tracheophyta</taxon>
        <taxon>Spermatophyta</taxon>
        <taxon>Magnoliopsida</taxon>
        <taxon>eudicotyledons</taxon>
        <taxon>Gunneridae</taxon>
        <taxon>Pentapetalae</taxon>
        <taxon>rosids</taxon>
        <taxon>fabids</taxon>
        <taxon>Malpighiales</taxon>
        <taxon>Linaceae</taxon>
        <taxon>Linum</taxon>
    </lineage>
</organism>
<dbReference type="Proteomes" id="UP001154282">
    <property type="component" value="Unassembled WGS sequence"/>
</dbReference>
<dbReference type="PANTHER" id="PTHR33659">
    <property type="entry name" value="PROTEIN, PUTATIVE-RELATED-RELATED"/>
    <property type="match status" value="1"/>
</dbReference>
<evidence type="ECO:0000256" key="1">
    <source>
        <dbReference type="SAM" id="Phobius"/>
    </source>
</evidence>
<protein>
    <recommendedName>
        <fullName evidence="4">Arabinogalactan peptide 3</fullName>
    </recommendedName>
</protein>
<evidence type="ECO:0000313" key="2">
    <source>
        <dbReference type="EMBL" id="CAI0377089.1"/>
    </source>
</evidence>
<keyword evidence="1" id="KW-0812">Transmembrane</keyword>
<dbReference type="AlphaFoldDB" id="A0AAV0GWM2"/>
<sequence>QNIRAPFSAFSAPHLSTHRAFQTLNTRSALFLQAIPTMAQVSFSKAAALSMLLLVASLATIVSAQEMAPAPSPSQVTGAGFSVPASGAFVAVSVVVSLMGLLKM</sequence>
<dbReference type="EMBL" id="CAMGYJ010000002">
    <property type="protein sequence ID" value="CAI0377089.1"/>
    <property type="molecule type" value="Genomic_DNA"/>
</dbReference>
<keyword evidence="1" id="KW-0472">Membrane</keyword>
<evidence type="ECO:0008006" key="4">
    <source>
        <dbReference type="Google" id="ProtNLM"/>
    </source>
</evidence>
<keyword evidence="3" id="KW-1185">Reference proteome</keyword>
<keyword evidence="1" id="KW-1133">Transmembrane helix</keyword>
<name>A0AAV0GWM2_9ROSI</name>
<proteinExistence type="predicted"/>
<feature type="transmembrane region" description="Helical" evidence="1">
    <location>
        <begin position="46"/>
        <end position="64"/>
    </location>
</feature>
<feature type="non-terminal residue" evidence="2">
    <location>
        <position position="1"/>
    </location>
</feature>
<dbReference type="PANTHER" id="PTHR33659:SF11">
    <property type="entry name" value="TRANSMEMBRANE PROTEIN"/>
    <property type="match status" value="1"/>
</dbReference>
<comment type="caution">
    <text evidence="2">The sequence shown here is derived from an EMBL/GenBank/DDBJ whole genome shotgun (WGS) entry which is preliminary data.</text>
</comment>
<evidence type="ECO:0000313" key="3">
    <source>
        <dbReference type="Proteomes" id="UP001154282"/>
    </source>
</evidence>
<gene>
    <name evidence="2" type="ORF">LITE_LOCUS1323</name>
</gene>